<dbReference type="GO" id="GO:0016829">
    <property type="term" value="F:lyase activity"/>
    <property type="evidence" value="ECO:0007669"/>
    <property type="project" value="UniProtKB-KW"/>
</dbReference>
<keyword evidence="5" id="KW-0119">Carbohydrate metabolism</keyword>
<accession>A0A1M6M5B6</accession>
<dbReference type="SUPFAM" id="SSF51569">
    <property type="entry name" value="Aldolase"/>
    <property type="match status" value="1"/>
</dbReference>
<keyword evidence="4" id="KW-0456">Lyase</keyword>
<dbReference type="CDD" id="cd00452">
    <property type="entry name" value="KDPG_aldolase"/>
    <property type="match status" value="1"/>
</dbReference>
<evidence type="ECO:0000256" key="4">
    <source>
        <dbReference type="ARBA" id="ARBA00023239"/>
    </source>
</evidence>
<comment type="pathway">
    <text evidence="1">Carbohydrate acid metabolism.</text>
</comment>
<dbReference type="RefSeq" id="WP_072871301.1">
    <property type="nucleotide sequence ID" value="NZ_FQZM01000061.1"/>
</dbReference>
<dbReference type="AlphaFoldDB" id="A0A1M6M5B6"/>
<organism evidence="6 7">
    <name type="scientific">Desulfofundulus thermosubterraneus DSM 16057</name>
    <dbReference type="NCBI Taxonomy" id="1121432"/>
    <lineage>
        <taxon>Bacteria</taxon>
        <taxon>Bacillati</taxon>
        <taxon>Bacillota</taxon>
        <taxon>Clostridia</taxon>
        <taxon>Eubacteriales</taxon>
        <taxon>Peptococcaceae</taxon>
        <taxon>Desulfofundulus</taxon>
    </lineage>
</organism>
<keyword evidence="7" id="KW-1185">Reference proteome</keyword>
<dbReference type="InterPro" id="IPR013785">
    <property type="entry name" value="Aldolase_TIM"/>
</dbReference>
<evidence type="ECO:0000313" key="7">
    <source>
        <dbReference type="Proteomes" id="UP000184529"/>
    </source>
</evidence>
<dbReference type="NCBIfam" id="TIGR01182">
    <property type="entry name" value="eda"/>
    <property type="match status" value="1"/>
</dbReference>
<dbReference type="Gene3D" id="3.20.20.70">
    <property type="entry name" value="Aldolase class I"/>
    <property type="match status" value="1"/>
</dbReference>
<dbReference type="STRING" id="1121432.SAMN02745219_03333"/>
<dbReference type="Pfam" id="PF01081">
    <property type="entry name" value="Aldolase"/>
    <property type="match status" value="1"/>
</dbReference>
<evidence type="ECO:0000256" key="5">
    <source>
        <dbReference type="ARBA" id="ARBA00023277"/>
    </source>
</evidence>
<dbReference type="OrthoDB" id="9802667at2"/>
<evidence type="ECO:0000256" key="1">
    <source>
        <dbReference type="ARBA" id="ARBA00004761"/>
    </source>
</evidence>
<dbReference type="PANTHER" id="PTHR30246">
    <property type="entry name" value="2-KETO-3-DEOXY-6-PHOSPHOGLUCONATE ALDOLASE"/>
    <property type="match status" value="1"/>
</dbReference>
<sequence length="214" mass="22797">MSLDLITDTGLVVIIRGTKKEELLPVVDALREGGVKVIEVTCNTPGALEMIGELRNKFGNELSVGAGTVLDRETARLAILAGAQFLISPHLSREVVELGNLYGKAVIPGIMTPTEIAQALQWGVKMVKVFPAAALGAKYFTDVLGPLAQTQLMAVGGVNIANTGDFLQAGATALGIGSDLVNKEVARRGSYREITAKARQYLKIITEVRQKIVQ</sequence>
<name>A0A1M6M5B6_9FIRM</name>
<reference evidence="7" key="1">
    <citation type="submission" date="2016-11" db="EMBL/GenBank/DDBJ databases">
        <authorList>
            <person name="Varghese N."/>
            <person name="Submissions S."/>
        </authorList>
    </citation>
    <scope>NUCLEOTIDE SEQUENCE [LARGE SCALE GENOMIC DNA]</scope>
    <source>
        <strain evidence="7">DSM 16057</strain>
    </source>
</reference>
<evidence type="ECO:0000313" key="6">
    <source>
        <dbReference type="EMBL" id="SHJ78632.1"/>
    </source>
</evidence>
<protein>
    <submittedName>
        <fullName evidence="6">2-keto-3-deoxy-phosphogluconate aldolase</fullName>
    </submittedName>
</protein>
<gene>
    <name evidence="6" type="ORF">SAMN02745219_03333</name>
</gene>
<comment type="subunit">
    <text evidence="3">Homotrimer.</text>
</comment>
<dbReference type="EMBL" id="FQZM01000061">
    <property type="protein sequence ID" value="SHJ78632.1"/>
    <property type="molecule type" value="Genomic_DNA"/>
</dbReference>
<evidence type="ECO:0000256" key="3">
    <source>
        <dbReference type="ARBA" id="ARBA00011233"/>
    </source>
</evidence>
<dbReference type="Proteomes" id="UP000184529">
    <property type="component" value="Unassembled WGS sequence"/>
</dbReference>
<proteinExistence type="inferred from homology"/>
<evidence type="ECO:0000256" key="2">
    <source>
        <dbReference type="ARBA" id="ARBA00006906"/>
    </source>
</evidence>
<dbReference type="InterPro" id="IPR000887">
    <property type="entry name" value="Aldlse_KDPG_KHG"/>
</dbReference>
<dbReference type="PANTHER" id="PTHR30246:SF1">
    <property type="entry name" value="2-DEHYDRO-3-DEOXY-6-PHOSPHOGALACTONATE ALDOLASE-RELATED"/>
    <property type="match status" value="1"/>
</dbReference>
<comment type="similarity">
    <text evidence="2">Belongs to the KHG/KDPG aldolase family.</text>
</comment>